<dbReference type="SUPFAM" id="SSF50156">
    <property type="entry name" value="PDZ domain-like"/>
    <property type="match status" value="1"/>
</dbReference>
<protein>
    <submittedName>
        <fullName evidence="8">S41 family peptidase</fullName>
    </submittedName>
</protein>
<feature type="domain" description="PDZ" evidence="7">
    <location>
        <begin position="90"/>
        <end position="156"/>
    </location>
</feature>
<feature type="region of interest" description="Disordered" evidence="6">
    <location>
        <begin position="366"/>
        <end position="435"/>
    </location>
</feature>
<accession>A0A7C4RQJ4</accession>
<dbReference type="NCBIfam" id="TIGR00225">
    <property type="entry name" value="prc"/>
    <property type="match status" value="1"/>
</dbReference>
<dbReference type="InterPro" id="IPR036034">
    <property type="entry name" value="PDZ_sf"/>
</dbReference>
<organism evidence="8">
    <name type="scientific">Desulfatirhabdium butyrativorans</name>
    <dbReference type="NCBI Taxonomy" id="340467"/>
    <lineage>
        <taxon>Bacteria</taxon>
        <taxon>Pseudomonadati</taxon>
        <taxon>Thermodesulfobacteriota</taxon>
        <taxon>Desulfobacteria</taxon>
        <taxon>Desulfobacterales</taxon>
        <taxon>Desulfatirhabdiaceae</taxon>
        <taxon>Desulfatirhabdium</taxon>
    </lineage>
</organism>
<dbReference type="Pfam" id="PF22694">
    <property type="entry name" value="CtpB_N-like"/>
    <property type="match status" value="1"/>
</dbReference>
<dbReference type="GO" id="GO:0006508">
    <property type="term" value="P:proteolysis"/>
    <property type="evidence" value="ECO:0007669"/>
    <property type="project" value="UniProtKB-KW"/>
</dbReference>
<comment type="caution">
    <text evidence="8">The sequence shown here is derived from an EMBL/GenBank/DDBJ whole genome shotgun (WGS) entry which is preliminary data.</text>
</comment>
<dbReference type="SUPFAM" id="SSF52096">
    <property type="entry name" value="ClpP/crotonase"/>
    <property type="match status" value="1"/>
</dbReference>
<dbReference type="Gene3D" id="3.30.750.44">
    <property type="match status" value="1"/>
</dbReference>
<dbReference type="PANTHER" id="PTHR32060:SF30">
    <property type="entry name" value="CARBOXY-TERMINAL PROCESSING PROTEASE CTPA"/>
    <property type="match status" value="1"/>
</dbReference>
<keyword evidence="2 5" id="KW-0645">Protease</keyword>
<dbReference type="Pfam" id="PF03572">
    <property type="entry name" value="Peptidase_S41"/>
    <property type="match status" value="1"/>
</dbReference>
<dbReference type="InterPro" id="IPR055210">
    <property type="entry name" value="CtpA/B_N"/>
</dbReference>
<evidence type="ECO:0000256" key="5">
    <source>
        <dbReference type="RuleBase" id="RU004404"/>
    </source>
</evidence>
<dbReference type="GO" id="GO:0007165">
    <property type="term" value="P:signal transduction"/>
    <property type="evidence" value="ECO:0007669"/>
    <property type="project" value="TreeGrafter"/>
</dbReference>
<evidence type="ECO:0000256" key="1">
    <source>
        <dbReference type="ARBA" id="ARBA00009179"/>
    </source>
</evidence>
<evidence type="ECO:0000313" key="8">
    <source>
        <dbReference type="EMBL" id="HGU31592.1"/>
    </source>
</evidence>
<proteinExistence type="inferred from homology"/>
<dbReference type="EMBL" id="DSUH01000043">
    <property type="protein sequence ID" value="HGU31592.1"/>
    <property type="molecule type" value="Genomic_DNA"/>
</dbReference>
<dbReference type="GO" id="GO:0008236">
    <property type="term" value="F:serine-type peptidase activity"/>
    <property type="evidence" value="ECO:0007669"/>
    <property type="project" value="UniProtKB-KW"/>
</dbReference>
<dbReference type="Gene3D" id="3.90.226.10">
    <property type="entry name" value="2-enoyl-CoA Hydratase, Chain A, domain 1"/>
    <property type="match status" value="1"/>
</dbReference>
<dbReference type="InterPro" id="IPR001478">
    <property type="entry name" value="PDZ"/>
</dbReference>
<comment type="similarity">
    <text evidence="1 5">Belongs to the peptidase S41A family.</text>
</comment>
<dbReference type="SMART" id="SM00228">
    <property type="entry name" value="PDZ"/>
    <property type="match status" value="1"/>
</dbReference>
<dbReference type="AlphaFoldDB" id="A0A7C4RQJ4"/>
<feature type="compositionally biased region" description="Basic and acidic residues" evidence="6">
    <location>
        <begin position="375"/>
        <end position="398"/>
    </location>
</feature>
<dbReference type="CDD" id="cd07560">
    <property type="entry name" value="Peptidase_S41_CPP"/>
    <property type="match status" value="1"/>
</dbReference>
<reference evidence="8" key="1">
    <citation type="journal article" date="2020" name="mSystems">
        <title>Genome- and Community-Level Interaction Insights into Carbon Utilization and Element Cycling Functions of Hydrothermarchaeota in Hydrothermal Sediment.</title>
        <authorList>
            <person name="Zhou Z."/>
            <person name="Liu Y."/>
            <person name="Xu W."/>
            <person name="Pan J."/>
            <person name="Luo Z.H."/>
            <person name="Li M."/>
        </authorList>
    </citation>
    <scope>NUCLEOTIDE SEQUENCE [LARGE SCALE GENOMIC DNA]</scope>
    <source>
        <strain evidence="8">SpSt-477</strain>
    </source>
</reference>
<keyword evidence="3 5" id="KW-0378">Hydrolase</keyword>
<dbReference type="Pfam" id="PF13180">
    <property type="entry name" value="PDZ_2"/>
    <property type="match status" value="1"/>
</dbReference>
<dbReference type="FunFam" id="2.30.42.10:FF:000063">
    <property type="entry name" value="Peptidase, S41 family"/>
    <property type="match status" value="1"/>
</dbReference>
<dbReference type="PROSITE" id="PS50106">
    <property type="entry name" value="PDZ"/>
    <property type="match status" value="1"/>
</dbReference>
<evidence type="ECO:0000256" key="4">
    <source>
        <dbReference type="ARBA" id="ARBA00022825"/>
    </source>
</evidence>
<name>A0A7C4RQJ4_9BACT</name>
<dbReference type="GO" id="GO:0004175">
    <property type="term" value="F:endopeptidase activity"/>
    <property type="evidence" value="ECO:0007669"/>
    <property type="project" value="TreeGrafter"/>
</dbReference>
<dbReference type="SMART" id="SM00245">
    <property type="entry name" value="TSPc"/>
    <property type="match status" value="1"/>
</dbReference>
<evidence type="ECO:0000256" key="6">
    <source>
        <dbReference type="SAM" id="MobiDB-lite"/>
    </source>
</evidence>
<dbReference type="GO" id="GO:0030288">
    <property type="term" value="C:outer membrane-bounded periplasmic space"/>
    <property type="evidence" value="ECO:0007669"/>
    <property type="project" value="TreeGrafter"/>
</dbReference>
<dbReference type="PANTHER" id="PTHR32060">
    <property type="entry name" value="TAIL-SPECIFIC PROTEASE"/>
    <property type="match status" value="1"/>
</dbReference>
<evidence type="ECO:0000256" key="2">
    <source>
        <dbReference type="ARBA" id="ARBA00022670"/>
    </source>
</evidence>
<evidence type="ECO:0000259" key="7">
    <source>
        <dbReference type="PROSITE" id="PS50106"/>
    </source>
</evidence>
<dbReference type="InterPro" id="IPR004447">
    <property type="entry name" value="Peptidase_S41A"/>
</dbReference>
<gene>
    <name evidence="8" type="ORF">ENS29_01905</name>
</gene>
<dbReference type="CDD" id="cd06782">
    <property type="entry name" value="cpPDZ_CPP-like"/>
    <property type="match status" value="1"/>
</dbReference>
<dbReference type="Gene3D" id="2.30.42.10">
    <property type="match status" value="1"/>
</dbReference>
<keyword evidence="4 5" id="KW-0720">Serine protease</keyword>
<dbReference type="InterPro" id="IPR005151">
    <property type="entry name" value="Tail-specific_protease"/>
</dbReference>
<dbReference type="InterPro" id="IPR029045">
    <property type="entry name" value="ClpP/crotonase-like_dom_sf"/>
</dbReference>
<evidence type="ECO:0000256" key="3">
    <source>
        <dbReference type="ARBA" id="ARBA00022801"/>
    </source>
</evidence>
<sequence length="458" mass="50307">MNSKTWKQIRLWVALALMVTLYSMGDGFTRDLSAGSDRIYKGLKLFSEVIELIEKNYVEPVDAQKLIEDAIQGMVHGLDPHSALLTPEDYKELQVDTQGEFTGIGVSITLKDGAVTVVSPIEGTPAYKAGIKAGDVLIKVGKEPVKTLRDAVNRIRGPKGTMVKITVVREGAAEPLEFEIMRDIIPIESVRAVELRPGYGYVWITNFRENTTQDMVRALEKMEKGKTPLKGLILDLRNNPGGLLNQAVEVSDVFLEKGVILSIKGRQDKHAKVFNAKANDVKRTYPMVVLINGGSASASEIVAGALQDHKRALILGTTSFGKGSVQNVEPLRDGYGLKLTIARYYTPNGRSIQAKGIEPDIVVPFVPPAKTGQKPARERMPKEKDLQNHLKEEPKKTDATSNTTTEEETDEDVGEAKPEGGMKVQDGPLSSEKLQSDNQVMRALEILVGYDIFKGLQK</sequence>